<protein>
    <recommendedName>
        <fullName evidence="3">Secreted protein</fullName>
    </recommendedName>
</protein>
<keyword evidence="2" id="KW-1185">Reference proteome</keyword>
<proteinExistence type="predicted"/>
<accession>A0ABU6WLC2</accession>
<name>A0ABU6WLC2_9FABA</name>
<evidence type="ECO:0008006" key="3">
    <source>
        <dbReference type="Google" id="ProtNLM"/>
    </source>
</evidence>
<reference evidence="1 2" key="1">
    <citation type="journal article" date="2023" name="Plants (Basel)">
        <title>Bridging the Gap: Combining Genomics and Transcriptomics Approaches to Understand Stylosanthes scabra, an Orphan Legume from the Brazilian Caatinga.</title>
        <authorList>
            <person name="Ferreira-Neto J.R.C."/>
            <person name="da Silva M.D."/>
            <person name="Binneck E."/>
            <person name="de Melo N.F."/>
            <person name="da Silva R.H."/>
            <person name="de Melo A.L.T.M."/>
            <person name="Pandolfi V."/>
            <person name="Bustamante F.O."/>
            <person name="Brasileiro-Vidal A.C."/>
            <person name="Benko-Iseppon A.M."/>
        </authorList>
    </citation>
    <scope>NUCLEOTIDE SEQUENCE [LARGE SCALE GENOMIC DNA]</scope>
    <source>
        <tissue evidence="1">Leaves</tissue>
    </source>
</reference>
<dbReference type="Proteomes" id="UP001341840">
    <property type="component" value="Unassembled WGS sequence"/>
</dbReference>
<organism evidence="1 2">
    <name type="scientific">Stylosanthes scabra</name>
    <dbReference type="NCBI Taxonomy" id="79078"/>
    <lineage>
        <taxon>Eukaryota</taxon>
        <taxon>Viridiplantae</taxon>
        <taxon>Streptophyta</taxon>
        <taxon>Embryophyta</taxon>
        <taxon>Tracheophyta</taxon>
        <taxon>Spermatophyta</taxon>
        <taxon>Magnoliopsida</taxon>
        <taxon>eudicotyledons</taxon>
        <taxon>Gunneridae</taxon>
        <taxon>Pentapetalae</taxon>
        <taxon>rosids</taxon>
        <taxon>fabids</taxon>
        <taxon>Fabales</taxon>
        <taxon>Fabaceae</taxon>
        <taxon>Papilionoideae</taxon>
        <taxon>50 kb inversion clade</taxon>
        <taxon>dalbergioids sensu lato</taxon>
        <taxon>Dalbergieae</taxon>
        <taxon>Pterocarpus clade</taxon>
        <taxon>Stylosanthes</taxon>
    </lineage>
</organism>
<dbReference type="EMBL" id="JASCZI010181985">
    <property type="protein sequence ID" value="MED6186652.1"/>
    <property type="molecule type" value="Genomic_DNA"/>
</dbReference>
<evidence type="ECO:0000313" key="1">
    <source>
        <dbReference type="EMBL" id="MED6186652.1"/>
    </source>
</evidence>
<comment type="caution">
    <text evidence="1">The sequence shown here is derived from an EMBL/GenBank/DDBJ whole genome shotgun (WGS) entry which is preliminary data.</text>
</comment>
<gene>
    <name evidence="1" type="ORF">PIB30_068759</name>
</gene>
<evidence type="ECO:0000313" key="2">
    <source>
        <dbReference type="Proteomes" id="UP001341840"/>
    </source>
</evidence>
<sequence>MLSLLWVSMSSPLSSTLLRYHRRSKKLSLLVELTTAAAGGSAEQRSLATAKPWSPLHVESSRFWPPGTAPLSSESVAAAVTKFSASAAIACGYRSCCSIFLEFR</sequence>